<accession>A0ABP8U912</accession>
<evidence type="ECO:0000313" key="2">
    <source>
        <dbReference type="EMBL" id="GAA4626750.1"/>
    </source>
</evidence>
<evidence type="ECO:0000313" key="3">
    <source>
        <dbReference type="Proteomes" id="UP001501442"/>
    </source>
</evidence>
<dbReference type="EMBL" id="BAABHK010000004">
    <property type="protein sequence ID" value="GAA4626750.1"/>
    <property type="molecule type" value="Genomic_DNA"/>
</dbReference>
<reference evidence="3" key="1">
    <citation type="journal article" date="2019" name="Int. J. Syst. Evol. Microbiol.">
        <title>The Global Catalogue of Microorganisms (GCM) 10K type strain sequencing project: providing services to taxonomists for standard genome sequencing and annotation.</title>
        <authorList>
            <consortium name="The Broad Institute Genomics Platform"/>
            <consortium name="The Broad Institute Genome Sequencing Center for Infectious Disease"/>
            <person name="Wu L."/>
            <person name="Ma J."/>
        </authorList>
    </citation>
    <scope>NUCLEOTIDE SEQUENCE [LARGE SCALE GENOMIC DNA]</scope>
    <source>
        <strain evidence="3">JCM 17939</strain>
    </source>
</reference>
<comment type="caution">
    <text evidence="2">The sequence shown here is derived from an EMBL/GenBank/DDBJ whole genome shotgun (WGS) entry which is preliminary data.</text>
</comment>
<sequence length="71" mass="8137">MALATTTTTEPLYWLSYDPEPETQPRPTKPSMTRRLAREARSIVRDTLVRGLCFTAVLVPGYELLRVWTGR</sequence>
<organism evidence="2 3">
    <name type="scientific">Actinoallomurus vinaceus</name>
    <dbReference type="NCBI Taxonomy" id="1080074"/>
    <lineage>
        <taxon>Bacteria</taxon>
        <taxon>Bacillati</taxon>
        <taxon>Actinomycetota</taxon>
        <taxon>Actinomycetes</taxon>
        <taxon>Streptosporangiales</taxon>
        <taxon>Thermomonosporaceae</taxon>
        <taxon>Actinoallomurus</taxon>
    </lineage>
</organism>
<proteinExistence type="predicted"/>
<name>A0ABP8U912_9ACTN</name>
<dbReference type="Proteomes" id="UP001501442">
    <property type="component" value="Unassembled WGS sequence"/>
</dbReference>
<feature type="region of interest" description="Disordered" evidence="1">
    <location>
        <begin position="14"/>
        <end position="34"/>
    </location>
</feature>
<dbReference type="RefSeq" id="WP_345432009.1">
    <property type="nucleotide sequence ID" value="NZ_BAABHK010000004.1"/>
</dbReference>
<gene>
    <name evidence="2" type="ORF">GCM10023196_036250</name>
</gene>
<evidence type="ECO:0000256" key="1">
    <source>
        <dbReference type="SAM" id="MobiDB-lite"/>
    </source>
</evidence>
<keyword evidence="3" id="KW-1185">Reference proteome</keyword>
<protein>
    <submittedName>
        <fullName evidence="2">Uncharacterized protein</fullName>
    </submittedName>
</protein>